<keyword evidence="1" id="KW-0547">Nucleotide-binding</keyword>
<dbReference type="Gene3D" id="1.10.8.60">
    <property type="match status" value="1"/>
</dbReference>
<dbReference type="Pfam" id="PF25601">
    <property type="entry name" value="AAA_lid_14"/>
    <property type="match status" value="1"/>
</dbReference>
<dbReference type="PROSITE" id="PS00675">
    <property type="entry name" value="SIGMA54_INTERACT_1"/>
    <property type="match status" value="1"/>
</dbReference>
<feature type="domain" description="Sigma-54 factor interaction" evidence="5">
    <location>
        <begin position="199"/>
        <end position="428"/>
    </location>
</feature>
<dbReference type="InterPro" id="IPR027417">
    <property type="entry name" value="P-loop_NTPase"/>
</dbReference>
<sequence>MEAPSTTDALMTLMTCRSENELRAVMLKTVLASTKAQAIAVYLPDITGRKLIPFACDGGLPVARLPQLDNEVGTERFRELDVLQTEPFYFGKTPNSAKAQDLSTALFCRHGALVAHRILLETTEGQNTHNQVYVFLLVSAGSAPRLQEEHHTLHVLWRSYFHLSPLLHSLENLQKTEETQVEKSKHQKGQVDSMLSDSLVGRSPQIIQVREKIAQYAQNKYAVLVQGETGAGKEVVARSLHRLSQFSEGPFIAENIAALPENLIESELFGYKKGAFTGAIENRDGLVKRASGGTLFLDEIGDLSVDLQVKLLRILQEKKLRPLGGSKDEAVDFRLICATHVNLKQAIEEGKFRADLFYRITQLTIDVPPLRRREGDRVYLARYFLQEIAVSNGDTSKTLSEEAIAVLEAAELKGNVRELQNCMIKAVFLALDTDEISGSILKQAMNEQVPAVVASDNQISSVASEKGYDGLLLAEQGLRTVVSNFELDLLRNVYSQFEGDRSKMADFLKIPKRTLANKLSKFNCQTMEFDHEN</sequence>
<dbReference type="InterPro" id="IPR009057">
    <property type="entry name" value="Homeodomain-like_sf"/>
</dbReference>
<dbReference type="SMART" id="SM00382">
    <property type="entry name" value="AAA"/>
    <property type="match status" value="1"/>
</dbReference>
<evidence type="ECO:0000259" key="5">
    <source>
        <dbReference type="PROSITE" id="PS50045"/>
    </source>
</evidence>
<dbReference type="PANTHER" id="PTHR32071:SF117">
    <property type="entry name" value="PTS-DEPENDENT DIHYDROXYACETONE KINASE OPERON REGULATORY PROTEIN-RELATED"/>
    <property type="match status" value="1"/>
</dbReference>
<dbReference type="SUPFAM" id="SSF46689">
    <property type="entry name" value="Homeodomain-like"/>
    <property type="match status" value="1"/>
</dbReference>
<dbReference type="Pfam" id="PF00158">
    <property type="entry name" value="Sigma54_activat"/>
    <property type="match status" value="1"/>
</dbReference>
<evidence type="ECO:0000313" key="6">
    <source>
        <dbReference type="EMBL" id="SFK96048.1"/>
    </source>
</evidence>
<evidence type="ECO:0000256" key="2">
    <source>
        <dbReference type="ARBA" id="ARBA00022840"/>
    </source>
</evidence>
<dbReference type="InterPro" id="IPR003593">
    <property type="entry name" value="AAA+_ATPase"/>
</dbReference>
<evidence type="ECO:0000256" key="1">
    <source>
        <dbReference type="ARBA" id="ARBA00022741"/>
    </source>
</evidence>
<dbReference type="PANTHER" id="PTHR32071">
    <property type="entry name" value="TRANSCRIPTIONAL REGULATORY PROTEIN"/>
    <property type="match status" value="1"/>
</dbReference>
<proteinExistence type="predicted"/>
<dbReference type="InterPro" id="IPR025662">
    <property type="entry name" value="Sigma_54_int_dom_ATP-bd_1"/>
</dbReference>
<keyword evidence="4" id="KW-0010">Activator</keyword>
<keyword evidence="3" id="KW-0238">DNA-binding</keyword>
<dbReference type="CDD" id="cd00009">
    <property type="entry name" value="AAA"/>
    <property type="match status" value="1"/>
</dbReference>
<organism evidence="6 7">
    <name type="scientific">Pseudovibrio ascidiaceicola</name>
    <dbReference type="NCBI Taxonomy" id="285279"/>
    <lineage>
        <taxon>Bacteria</taxon>
        <taxon>Pseudomonadati</taxon>
        <taxon>Pseudomonadota</taxon>
        <taxon>Alphaproteobacteria</taxon>
        <taxon>Hyphomicrobiales</taxon>
        <taxon>Stappiaceae</taxon>
        <taxon>Pseudovibrio</taxon>
    </lineage>
</organism>
<dbReference type="InterPro" id="IPR058031">
    <property type="entry name" value="AAA_lid_NorR"/>
</dbReference>
<dbReference type="Proteomes" id="UP000199598">
    <property type="component" value="Unassembled WGS sequence"/>
</dbReference>
<dbReference type="EMBL" id="FOSK01000012">
    <property type="protein sequence ID" value="SFK96048.1"/>
    <property type="molecule type" value="Genomic_DNA"/>
</dbReference>
<evidence type="ECO:0000256" key="3">
    <source>
        <dbReference type="ARBA" id="ARBA00023125"/>
    </source>
</evidence>
<dbReference type="Gene3D" id="3.40.50.300">
    <property type="entry name" value="P-loop containing nucleotide triphosphate hydrolases"/>
    <property type="match status" value="1"/>
</dbReference>
<protein>
    <submittedName>
        <fullName evidence="6">Sigma-54 specific transcriptional regulator</fullName>
    </submittedName>
</protein>
<gene>
    <name evidence="6" type="ORF">SAMN04488518_112151</name>
</gene>
<keyword evidence="7" id="KW-1185">Reference proteome</keyword>
<reference evidence="6 7" key="1">
    <citation type="submission" date="2016-10" db="EMBL/GenBank/DDBJ databases">
        <authorList>
            <person name="Varghese N."/>
            <person name="Submissions S."/>
        </authorList>
    </citation>
    <scope>NUCLEOTIDE SEQUENCE [LARGE SCALE GENOMIC DNA]</scope>
    <source>
        <strain evidence="6 7">DSM 16392</strain>
    </source>
</reference>
<evidence type="ECO:0000313" key="7">
    <source>
        <dbReference type="Proteomes" id="UP000199598"/>
    </source>
</evidence>
<dbReference type="PROSITE" id="PS00676">
    <property type="entry name" value="SIGMA54_INTERACT_2"/>
    <property type="match status" value="1"/>
</dbReference>
<accession>A0A1I4DQT8</accession>
<keyword evidence="2" id="KW-0067">ATP-binding</keyword>
<comment type="caution">
    <text evidence="6">The sequence shown here is derived from an EMBL/GenBank/DDBJ whole genome shotgun (WGS) entry which is preliminary data.</text>
</comment>
<name>A0A1I4DQT8_9HYPH</name>
<dbReference type="InterPro" id="IPR025943">
    <property type="entry name" value="Sigma_54_int_dom_ATP-bd_2"/>
</dbReference>
<evidence type="ECO:0000256" key="4">
    <source>
        <dbReference type="ARBA" id="ARBA00023159"/>
    </source>
</evidence>
<dbReference type="SUPFAM" id="SSF52540">
    <property type="entry name" value="P-loop containing nucleoside triphosphate hydrolases"/>
    <property type="match status" value="1"/>
</dbReference>
<dbReference type="PROSITE" id="PS50045">
    <property type="entry name" value="SIGMA54_INTERACT_4"/>
    <property type="match status" value="1"/>
</dbReference>
<dbReference type="InterPro" id="IPR002078">
    <property type="entry name" value="Sigma_54_int"/>
</dbReference>